<gene>
    <name evidence="4" type="ordered locus">AMED_6024</name>
</gene>
<feature type="domain" description="Enoyl reductase (ER)" evidence="3">
    <location>
        <begin position="10"/>
        <end position="320"/>
    </location>
</feature>
<organism evidence="4 5">
    <name type="scientific">Amycolatopsis mediterranei (strain U-32)</name>
    <dbReference type="NCBI Taxonomy" id="749927"/>
    <lineage>
        <taxon>Bacteria</taxon>
        <taxon>Bacillati</taxon>
        <taxon>Actinomycetota</taxon>
        <taxon>Actinomycetes</taxon>
        <taxon>Pseudonocardiales</taxon>
        <taxon>Pseudonocardiaceae</taxon>
        <taxon>Amycolatopsis</taxon>
    </lineage>
</organism>
<dbReference type="SUPFAM" id="SSF51735">
    <property type="entry name" value="NAD(P)-binding Rossmann-fold domains"/>
    <property type="match status" value="1"/>
</dbReference>
<dbReference type="PATRIC" id="fig|749927.5.peg.6265"/>
<dbReference type="SMART" id="SM00829">
    <property type="entry name" value="PKS_ER"/>
    <property type="match status" value="1"/>
</dbReference>
<sequence length="330" mass="34990">MRAVVLREPGPVENLELTQLPLPEVKPGWVRIAVKAFGLNRSELHTRLGLADGVTFPRVPGIEAVGIVDADPSGNLAEGQQVATMMGGMGRTFDGGYAEYTLVPASQVIPFRSDLPWEVIGQVPETLQTAYGSLTTGLDLKDGQTLLIRGGTSALGFATATLAKDLGATVFATTRQPGRIETLREHGVDHPLLDDGNVAEQVRKIAPEGVDAALELVGTPTLPDTLNATRVHGTVCFAGMLSNQWTISNFYPIGYLPAGVRLTAYGGEADDLPASVLQRHLDRIADGEASLGPAKVYSMAEIRQAHDDMEHNRTAGKLVVLTGRAEGAAP</sequence>
<dbReference type="InterPro" id="IPR036291">
    <property type="entry name" value="NAD(P)-bd_dom_sf"/>
</dbReference>
<dbReference type="Proteomes" id="UP000000328">
    <property type="component" value="Chromosome"/>
</dbReference>
<protein>
    <submittedName>
        <fullName evidence="4">NADPH:quinone reductase and related Zn-dependent oxidoreductase</fullName>
    </submittedName>
</protein>
<accession>A0A0H3D9U0</accession>
<proteinExistence type="predicted"/>
<dbReference type="Gene3D" id="3.90.180.10">
    <property type="entry name" value="Medium-chain alcohol dehydrogenases, catalytic domain"/>
    <property type="match status" value="1"/>
</dbReference>
<evidence type="ECO:0000313" key="5">
    <source>
        <dbReference type="Proteomes" id="UP000000328"/>
    </source>
</evidence>
<evidence type="ECO:0000259" key="3">
    <source>
        <dbReference type="SMART" id="SM00829"/>
    </source>
</evidence>
<dbReference type="AlphaFoldDB" id="A0A0H3D9U0"/>
<dbReference type="PANTHER" id="PTHR48106">
    <property type="entry name" value="QUINONE OXIDOREDUCTASE PIG3-RELATED"/>
    <property type="match status" value="1"/>
</dbReference>
<dbReference type="GeneID" id="92873688"/>
<dbReference type="RefSeq" id="WP_013227818.1">
    <property type="nucleotide sequence ID" value="NC_014318.1"/>
</dbReference>
<keyword evidence="2" id="KW-0560">Oxidoreductase</keyword>
<dbReference type="EMBL" id="CP002000">
    <property type="protein sequence ID" value="ADJ47765.1"/>
    <property type="molecule type" value="Genomic_DNA"/>
</dbReference>
<dbReference type="InterPro" id="IPR020843">
    <property type="entry name" value="ER"/>
</dbReference>
<dbReference type="HOGENOM" id="CLU_026673_3_4_11"/>
<dbReference type="KEGG" id="amd:AMED_6024"/>
<name>A0A0H3D9U0_AMYMU</name>
<dbReference type="Pfam" id="PF08240">
    <property type="entry name" value="ADH_N"/>
    <property type="match status" value="1"/>
</dbReference>
<keyword evidence="1" id="KW-0521">NADP</keyword>
<reference evidence="4 5" key="1">
    <citation type="journal article" date="2010" name="Cell Res.">
        <title>Complete genome sequence of the rifamycin SV-producing Amycolatopsis mediterranei U32 revealed its genetic characteristics in phylogeny and metabolism.</title>
        <authorList>
            <person name="Zhao W."/>
            <person name="Zhong Y."/>
            <person name="Yuan H."/>
            <person name="Wang J."/>
            <person name="Zheng H."/>
            <person name="Wang Y."/>
            <person name="Cen X."/>
            <person name="Xu F."/>
            <person name="Bai J."/>
            <person name="Han X."/>
            <person name="Lu G."/>
            <person name="Zhu Y."/>
            <person name="Shao Z."/>
            <person name="Yan H."/>
            <person name="Li C."/>
            <person name="Peng N."/>
            <person name="Zhang Z."/>
            <person name="Zhang Y."/>
            <person name="Lin W."/>
            <person name="Fan Y."/>
            <person name="Qin Z."/>
            <person name="Hu Y."/>
            <person name="Zhu B."/>
            <person name="Wang S."/>
            <person name="Ding X."/>
            <person name="Zhao G.P."/>
        </authorList>
    </citation>
    <scope>NUCLEOTIDE SEQUENCE [LARGE SCALE GENOMIC DNA]</scope>
    <source>
        <strain evidence="5">U-32</strain>
    </source>
</reference>
<dbReference type="CDD" id="cd08243">
    <property type="entry name" value="quinone_oxidoreductase_like_1"/>
    <property type="match status" value="1"/>
</dbReference>
<dbReference type="PANTHER" id="PTHR48106:SF18">
    <property type="entry name" value="QUINONE OXIDOREDUCTASE PIG3"/>
    <property type="match status" value="1"/>
</dbReference>
<dbReference type="OrthoDB" id="9792162at2"/>
<dbReference type="GO" id="GO:0016651">
    <property type="term" value="F:oxidoreductase activity, acting on NAD(P)H"/>
    <property type="evidence" value="ECO:0007669"/>
    <property type="project" value="TreeGrafter"/>
</dbReference>
<dbReference type="eggNOG" id="COG0604">
    <property type="taxonomic scope" value="Bacteria"/>
</dbReference>
<dbReference type="InterPro" id="IPR013154">
    <property type="entry name" value="ADH-like_N"/>
</dbReference>
<dbReference type="InterPro" id="IPR011032">
    <property type="entry name" value="GroES-like_sf"/>
</dbReference>
<dbReference type="SUPFAM" id="SSF50129">
    <property type="entry name" value="GroES-like"/>
    <property type="match status" value="1"/>
</dbReference>
<dbReference type="InterPro" id="IPR013149">
    <property type="entry name" value="ADH-like_C"/>
</dbReference>
<dbReference type="Pfam" id="PF00107">
    <property type="entry name" value="ADH_zinc_N"/>
    <property type="match status" value="1"/>
</dbReference>
<evidence type="ECO:0000256" key="1">
    <source>
        <dbReference type="ARBA" id="ARBA00022857"/>
    </source>
</evidence>
<dbReference type="GO" id="GO:0070402">
    <property type="term" value="F:NADPH binding"/>
    <property type="evidence" value="ECO:0007669"/>
    <property type="project" value="TreeGrafter"/>
</dbReference>
<evidence type="ECO:0000256" key="2">
    <source>
        <dbReference type="ARBA" id="ARBA00023002"/>
    </source>
</evidence>
<evidence type="ECO:0000313" key="4">
    <source>
        <dbReference type="EMBL" id="ADJ47765.1"/>
    </source>
</evidence>